<reference evidence="2" key="1">
    <citation type="journal article" date="2012" name="PLoS ONE">
        <title>The success of Acinetobacter species; genetic, metabolic and virulence attributes.</title>
        <authorList>
            <person name="Peleg A.Y."/>
            <person name="de Breij A."/>
            <person name="Adams M.D."/>
            <person name="Cerqueira G.M."/>
            <person name="Mocali S."/>
            <person name="Galardini M."/>
            <person name="Nibbering P.H."/>
            <person name="Earl A.M."/>
            <person name="Ward D.V."/>
            <person name="Paterson D.L."/>
            <person name="Seifert H."/>
            <person name="Dijkshoorn L."/>
        </authorList>
    </citation>
    <scope>NUCLEOTIDE SEQUENCE [LARGE SCALE GENOMIC DNA]</scope>
    <source>
        <strain evidence="2">SH046</strain>
    </source>
</reference>
<name>D0S8D6_ACIJO</name>
<evidence type="ECO:0000313" key="1">
    <source>
        <dbReference type="EMBL" id="EEY97658.1"/>
    </source>
</evidence>
<gene>
    <name evidence="1" type="ORF">HMPREF0016_00741</name>
</gene>
<dbReference type="eggNOG" id="ENOG5032AC0">
    <property type="taxonomic scope" value="Bacteria"/>
</dbReference>
<dbReference type="Proteomes" id="UP000012047">
    <property type="component" value="Unassembled WGS sequence"/>
</dbReference>
<proteinExistence type="predicted"/>
<dbReference type="EMBL" id="GG704964">
    <property type="protein sequence ID" value="EEY97658.1"/>
    <property type="molecule type" value="Genomic_DNA"/>
</dbReference>
<accession>D0S8D6</accession>
<organism evidence="1 2">
    <name type="scientific">Acinetobacter johnsonii SH046</name>
    <dbReference type="NCBI Taxonomy" id="575586"/>
    <lineage>
        <taxon>Bacteria</taxon>
        <taxon>Pseudomonadati</taxon>
        <taxon>Pseudomonadota</taxon>
        <taxon>Gammaproteobacteria</taxon>
        <taxon>Moraxellales</taxon>
        <taxon>Moraxellaceae</taxon>
        <taxon>Acinetobacter</taxon>
    </lineage>
</organism>
<evidence type="ECO:0000313" key="2">
    <source>
        <dbReference type="Proteomes" id="UP000012047"/>
    </source>
</evidence>
<dbReference type="AlphaFoldDB" id="D0S8D6"/>
<protein>
    <submittedName>
        <fullName evidence="1">Uncharacterized protein</fullName>
    </submittedName>
</protein>
<sequence>MTTIRLLVDFMYKRMKFAHFKMTSCYYLFIKNYWIYDMETLVLELIKPLTLTKEDFPPINFEEGTVLKVLMKTPTGYLVTADSRFNFTVSFDDENQVWQKL</sequence>
<dbReference type="HOGENOM" id="CLU_2285298_0_0_6"/>